<evidence type="ECO:0000313" key="10">
    <source>
        <dbReference type="EMBL" id="KAK9715173.1"/>
    </source>
</evidence>
<keyword evidence="7 8" id="KW-0927">Auxin signaling pathway</keyword>
<feature type="domain" description="PB1" evidence="9">
    <location>
        <begin position="166"/>
        <end position="247"/>
    </location>
</feature>
<evidence type="ECO:0000256" key="6">
    <source>
        <dbReference type="ARBA" id="ARBA00023242"/>
    </source>
</evidence>
<dbReference type="GO" id="GO:0009734">
    <property type="term" value="P:auxin-activated signaling pathway"/>
    <property type="evidence" value="ECO:0007669"/>
    <property type="project" value="UniProtKB-UniRule"/>
</dbReference>
<proteinExistence type="inferred from homology"/>
<dbReference type="InterPro" id="IPR033389">
    <property type="entry name" value="AUX/IAA_dom"/>
</dbReference>
<keyword evidence="5 8" id="KW-0804">Transcription</keyword>
<dbReference type="PROSITE" id="PS51745">
    <property type="entry name" value="PB1"/>
    <property type="match status" value="1"/>
</dbReference>
<keyword evidence="4 8" id="KW-0805">Transcription regulation</keyword>
<dbReference type="AlphaFoldDB" id="A0AAW1KDE7"/>
<comment type="subcellular location">
    <subcellularLocation>
        <location evidence="1 8">Nucleus</location>
    </subcellularLocation>
</comment>
<reference evidence="10" key="1">
    <citation type="submission" date="2024-03" db="EMBL/GenBank/DDBJ databases">
        <title>WGS assembly of Saponaria officinalis var. Norfolk2.</title>
        <authorList>
            <person name="Jenkins J."/>
            <person name="Shu S."/>
            <person name="Grimwood J."/>
            <person name="Barry K."/>
            <person name="Goodstein D."/>
            <person name="Schmutz J."/>
            <person name="Leebens-Mack J."/>
            <person name="Osbourn A."/>
        </authorList>
    </citation>
    <scope>NUCLEOTIDE SEQUENCE [LARGE SCALE GENOMIC DNA]</scope>
    <source>
        <strain evidence="10">JIC</strain>
    </source>
</reference>
<evidence type="ECO:0000256" key="4">
    <source>
        <dbReference type="ARBA" id="ARBA00023015"/>
    </source>
</evidence>
<dbReference type="PANTHER" id="PTHR31734:SF44">
    <property type="entry name" value="AUXIN-RESPONSIVE PROTEIN"/>
    <property type="match status" value="1"/>
</dbReference>
<dbReference type="EMBL" id="JBDFQZ010000006">
    <property type="protein sequence ID" value="KAK9715173.1"/>
    <property type="molecule type" value="Genomic_DNA"/>
</dbReference>
<evidence type="ECO:0000259" key="9">
    <source>
        <dbReference type="PROSITE" id="PS51745"/>
    </source>
</evidence>
<comment type="subunit">
    <text evidence="8">Homodimers and heterodimers.</text>
</comment>
<evidence type="ECO:0000256" key="7">
    <source>
        <dbReference type="ARBA" id="ARBA00023294"/>
    </source>
</evidence>
<dbReference type="Proteomes" id="UP001443914">
    <property type="component" value="Unassembled WGS sequence"/>
</dbReference>
<dbReference type="GO" id="GO:0005634">
    <property type="term" value="C:nucleus"/>
    <property type="evidence" value="ECO:0007669"/>
    <property type="project" value="UniProtKB-SubCell"/>
</dbReference>
<evidence type="ECO:0000313" key="11">
    <source>
        <dbReference type="Proteomes" id="UP001443914"/>
    </source>
</evidence>
<dbReference type="SUPFAM" id="SSF54277">
    <property type="entry name" value="CAD &amp; PB1 domains"/>
    <property type="match status" value="1"/>
</dbReference>
<accession>A0AAW1KDE7</accession>
<evidence type="ECO:0000256" key="5">
    <source>
        <dbReference type="ARBA" id="ARBA00023163"/>
    </source>
</evidence>
<dbReference type="GO" id="GO:0006355">
    <property type="term" value="P:regulation of DNA-templated transcription"/>
    <property type="evidence" value="ECO:0007669"/>
    <property type="project" value="InterPro"/>
</dbReference>
<organism evidence="10 11">
    <name type="scientific">Saponaria officinalis</name>
    <name type="common">Common soapwort</name>
    <name type="synonym">Lychnis saponaria</name>
    <dbReference type="NCBI Taxonomy" id="3572"/>
    <lineage>
        <taxon>Eukaryota</taxon>
        <taxon>Viridiplantae</taxon>
        <taxon>Streptophyta</taxon>
        <taxon>Embryophyta</taxon>
        <taxon>Tracheophyta</taxon>
        <taxon>Spermatophyta</taxon>
        <taxon>Magnoliopsida</taxon>
        <taxon>eudicotyledons</taxon>
        <taxon>Gunneridae</taxon>
        <taxon>Pentapetalae</taxon>
        <taxon>Caryophyllales</taxon>
        <taxon>Caryophyllaceae</taxon>
        <taxon>Caryophylleae</taxon>
        <taxon>Saponaria</taxon>
    </lineage>
</organism>
<comment type="caution">
    <text evidence="10">The sequence shown here is derived from an EMBL/GenBank/DDBJ whole genome shotgun (WGS) entry which is preliminary data.</text>
</comment>
<evidence type="ECO:0000256" key="1">
    <source>
        <dbReference type="ARBA" id="ARBA00004123"/>
    </source>
</evidence>
<dbReference type="InterPro" id="IPR003311">
    <property type="entry name" value="AUX_IAA"/>
</dbReference>
<keyword evidence="3 8" id="KW-0678">Repressor</keyword>
<dbReference type="PANTHER" id="PTHR31734">
    <property type="entry name" value="AUXIN-RESPONSIVE PROTEIN IAA17"/>
    <property type="match status" value="1"/>
</dbReference>
<comment type="function">
    <text evidence="8">Aux/IAA proteins are short-lived transcriptional factors that function as repressors of early auxin response genes at low auxin concentrations.</text>
</comment>
<evidence type="ECO:0000256" key="8">
    <source>
        <dbReference type="RuleBase" id="RU004549"/>
    </source>
</evidence>
<protein>
    <recommendedName>
        <fullName evidence="8">Auxin-responsive protein</fullName>
    </recommendedName>
</protein>
<comment type="similarity">
    <text evidence="2 8">Belongs to the Aux/IAA family.</text>
</comment>
<dbReference type="Gene3D" id="3.10.20.90">
    <property type="entry name" value="Phosphatidylinositol 3-kinase Catalytic Subunit, Chain A, domain 1"/>
    <property type="match status" value="1"/>
</dbReference>
<dbReference type="Pfam" id="PF02309">
    <property type="entry name" value="AUX_IAA"/>
    <property type="match status" value="2"/>
</dbReference>
<keyword evidence="6 8" id="KW-0539">Nucleus</keyword>
<sequence>MELQLALSLSNQTLHKISSLRELDLIGQVNSSLQQHDFDNNSSTLSCQSSCVHDFDYDEEEKSCDNGLYMKNRVFDEVMEFSEFCLPKTLPLLSWDMQPNEDDNQRKRLRKSSSFSINKNEGDEIVGWPPIKTYRKKQNVGQLQQRRHGRSFPVVGSGGCCGGSRSKYVKVQMEGCFITRKINLKLYQFYEPLTSSLLHMFGKGEDSKGDYKLTYQDGEGDWLLAGDVPWRTFIQSVQRLKMVRRDC</sequence>
<evidence type="ECO:0000256" key="2">
    <source>
        <dbReference type="ARBA" id="ARBA00006728"/>
    </source>
</evidence>
<gene>
    <name evidence="10" type="ORF">RND81_06G147600</name>
</gene>
<keyword evidence="11" id="KW-1185">Reference proteome</keyword>
<dbReference type="InterPro" id="IPR053793">
    <property type="entry name" value="PB1-like"/>
</dbReference>
<evidence type="ECO:0000256" key="3">
    <source>
        <dbReference type="ARBA" id="ARBA00022491"/>
    </source>
</evidence>
<name>A0AAW1KDE7_SAPOF</name>